<keyword evidence="3" id="KW-1133">Transmembrane helix</keyword>
<feature type="transmembrane region" description="Helical" evidence="3">
    <location>
        <begin position="114"/>
        <end position="139"/>
    </location>
</feature>
<evidence type="ECO:0000259" key="4">
    <source>
        <dbReference type="PROSITE" id="PS50887"/>
    </source>
</evidence>
<evidence type="ECO:0000256" key="3">
    <source>
        <dbReference type="SAM" id="Phobius"/>
    </source>
</evidence>
<evidence type="ECO:0000313" key="6">
    <source>
        <dbReference type="Proteomes" id="UP000438476"/>
    </source>
</evidence>
<dbReference type="PANTHER" id="PTHR45138">
    <property type="entry name" value="REGULATORY COMPONENTS OF SENSORY TRANSDUCTION SYSTEM"/>
    <property type="match status" value="1"/>
</dbReference>
<dbReference type="AlphaFoldDB" id="A0A6I4TA05"/>
<dbReference type="PANTHER" id="PTHR45138:SF9">
    <property type="entry name" value="DIGUANYLATE CYCLASE DGCM-RELATED"/>
    <property type="match status" value="1"/>
</dbReference>
<dbReference type="Pfam" id="PF00990">
    <property type="entry name" value="GGDEF"/>
    <property type="match status" value="1"/>
</dbReference>
<dbReference type="InterPro" id="IPR029787">
    <property type="entry name" value="Nucleotide_cyclase"/>
</dbReference>
<dbReference type="SMART" id="SM00267">
    <property type="entry name" value="GGDEF"/>
    <property type="match status" value="1"/>
</dbReference>
<feature type="transmembrane region" description="Helical" evidence="3">
    <location>
        <begin position="34"/>
        <end position="52"/>
    </location>
</feature>
<dbReference type="GO" id="GO:0005886">
    <property type="term" value="C:plasma membrane"/>
    <property type="evidence" value="ECO:0007669"/>
    <property type="project" value="TreeGrafter"/>
</dbReference>
<feature type="transmembrane region" description="Helical" evidence="3">
    <location>
        <begin position="58"/>
        <end position="76"/>
    </location>
</feature>
<gene>
    <name evidence="5" type="ORF">GRI91_14590</name>
</gene>
<dbReference type="Proteomes" id="UP000438476">
    <property type="component" value="Unassembled WGS sequence"/>
</dbReference>
<dbReference type="EMBL" id="WTYT01000006">
    <property type="protein sequence ID" value="MXO66991.1"/>
    <property type="molecule type" value="Genomic_DNA"/>
</dbReference>
<evidence type="ECO:0000256" key="1">
    <source>
        <dbReference type="ARBA" id="ARBA00012528"/>
    </source>
</evidence>
<organism evidence="5 6">
    <name type="scientific">Altericroceibacterium endophyticum</name>
    <dbReference type="NCBI Taxonomy" id="1808508"/>
    <lineage>
        <taxon>Bacteria</taxon>
        <taxon>Pseudomonadati</taxon>
        <taxon>Pseudomonadota</taxon>
        <taxon>Alphaproteobacteria</taxon>
        <taxon>Sphingomonadales</taxon>
        <taxon>Erythrobacteraceae</taxon>
        <taxon>Altericroceibacterium</taxon>
    </lineage>
</organism>
<dbReference type="OrthoDB" id="384661at2"/>
<dbReference type="GO" id="GO:1902201">
    <property type="term" value="P:negative regulation of bacterial-type flagellum-dependent cell motility"/>
    <property type="evidence" value="ECO:0007669"/>
    <property type="project" value="TreeGrafter"/>
</dbReference>
<dbReference type="SUPFAM" id="SSF55073">
    <property type="entry name" value="Nucleotide cyclase"/>
    <property type="match status" value="1"/>
</dbReference>
<dbReference type="EC" id="2.7.7.65" evidence="1"/>
<dbReference type="RefSeq" id="WP_160737408.1">
    <property type="nucleotide sequence ID" value="NZ_WTYT01000006.1"/>
</dbReference>
<keyword evidence="3" id="KW-0812">Transmembrane</keyword>
<dbReference type="InterPro" id="IPR000160">
    <property type="entry name" value="GGDEF_dom"/>
</dbReference>
<feature type="transmembrane region" description="Helical" evidence="3">
    <location>
        <begin position="151"/>
        <end position="171"/>
    </location>
</feature>
<feature type="transmembrane region" description="Helical" evidence="3">
    <location>
        <begin position="6"/>
        <end position="27"/>
    </location>
</feature>
<sequence>MNITVNLAVAMLSIVGGLAFLCLLTFLAMRRHSALAWLAAALVCGIFETIALDGDTLTALDIVIATIASPAAYFTVSQSIRVAFGAPMAHRNILITCASLTLLSLFLMRLPFPIPPVAVTLGGQLAGVVAMFDALLCLIRRRAVIGVLGHLMAAIALLLFMIILVRVPFFPTLLGADAPLGLFGRTDLQRVLIQIYAVLVPVSVLLIITRVVATTLNTYRNGAERDYLTGLPNRRFFEELARNRKVSPAALILCDVDSFKLVNDEYGHAAGDAMLRAFGSILQTGGIAARIGGDEFVLLLPGADLGEGKTKGDRLREAFRAYRLRELPMGESFSASFGVAMMDGPGDLQSAFERADMALSRAKQLGRNRCITELEVESPDNSTDQTTVAPVGQALATAAAQA</sequence>
<evidence type="ECO:0000313" key="5">
    <source>
        <dbReference type="EMBL" id="MXO66991.1"/>
    </source>
</evidence>
<dbReference type="Gene3D" id="3.30.70.270">
    <property type="match status" value="1"/>
</dbReference>
<protein>
    <recommendedName>
        <fullName evidence="1">diguanylate cyclase</fullName>
        <ecNumber evidence="1">2.7.7.65</ecNumber>
    </recommendedName>
</protein>
<reference evidence="5 6" key="1">
    <citation type="submission" date="2019-12" db="EMBL/GenBank/DDBJ databases">
        <title>Genomic-based taxomic classification of the family Erythrobacteraceae.</title>
        <authorList>
            <person name="Xu L."/>
        </authorList>
    </citation>
    <scope>NUCLEOTIDE SEQUENCE [LARGE SCALE GENOMIC DNA]</scope>
    <source>
        <strain evidence="5 6">LMG 29518</strain>
    </source>
</reference>
<dbReference type="NCBIfam" id="TIGR00254">
    <property type="entry name" value="GGDEF"/>
    <property type="match status" value="1"/>
</dbReference>
<dbReference type="InterPro" id="IPR043128">
    <property type="entry name" value="Rev_trsase/Diguanyl_cyclase"/>
</dbReference>
<dbReference type="GO" id="GO:0043709">
    <property type="term" value="P:cell adhesion involved in single-species biofilm formation"/>
    <property type="evidence" value="ECO:0007669"/>
    <property type="project" value="TreeGrafter"/>
</dbReference>
<comment type="catalytic activity">
    <reaction evidence="2">
        <text>2 GTP = 3',3'-c-di-GMP + 2 diphosphate</text>
        <dbReference type="Rhea" id="RHEA:24898"/>
        <dbReference type="ChEBI" id="CHEBI:33019"/>
        <dbReference type="ChEBI" id="CHEBI:37565"/>
        <dbReference type="ChEBI" id="CHEBI:58805"/>
        <dbReference type="EC" id="2.7.7.65"/>
    </reaction>
</comment>
<dbReference type="PROSITE" id="PS50887">
    <property type="entry name" value="GGDEF"/>
    <property type="match status" value="1"/>
</dbReference>
<feature type="transmembrane region" description="Helical" evidence="3">
    <location>
        <begin position="191"/>
        <end position="213"/>
    </location>
</feature>
<dbReference type="GO" id="GO:0052621">
    <property type="term" value="F:diguanylate cyclase activity"/>
    <property type="evidence" value="ECO:0007669"/>
    <property type="project" value="UniProtKB-EC"/>
</dbReference>
<comment type="caution">
    <text evidence="5">The sequence shown here is derived from an EMBL/GenBank/DDBJ whole genome shotgun (WGS) entry which is preliminary data.</text>
</comment>
<accession>A0A6I4TA05</accession>
<evidence type="ECO:0000256" key="2">
    <source>
        <dbReference type="ARBA" id="ARBA00034247"/>
    </source>
</evidence>
<name>A0A6I4TA05_9SPHN</name>
<feature type="domain" description="GGDEF" evidence="4">
    <location>
        <begin position="247"/>
        <end position="375"/>
    </location>
</feature>
<feature type="transmembrane region" description="Helical" evidence="3">
    <location>
        <begin position="88"/>
        <end position="108"/>
    </location>
</feature>
<keyword evidence="6" id="KW-1185">Reference proteome</keyword>
<proteinExistence type="predicted"/>
<dbReference type="InterPro" id="IPR050469">
    <property type="entry name" value="Diguanylate_Cyclase"/>
</dbReference>
<dbReference type="CDD" id="cd01949">
    <property type="entry name" value="GGDEF"/>
    <property type="match status" value="1"/>
</dbReference>
<keyword evidence="3" id="KW-0472">Membrane</keyword>